<dbReference type="GO" id="GO:0005886">
    <property type="term" value="C:plasma membrane"/>
    <property type="evidence" value="ECO:0007669"/>
    <property type="project" value="UniProtKB-SubCell"/>
</dbReference>
<evidence type="ECO:0000256" key="2">
    <source>
        <dbReference type="ARBA" id="ARBA00009142"/>
    </source>
</evidence>
<dbReference type="InterPro" id="IPR002781">
    <property type="entry name" value="TM_pro_TauE-like"/>
</dbReference>
<comment type="caution">
    <text evidence="9">The sequence shown here is derived from an EMBL/GenBank/DDBJ whole genome shotgun (WGS) entry which is preliminary data.</text>
</comment>
<evidence type="ECO:0000256" key="4">
    <source>
        <dbReference type="ARBA" id="ARBA00022475"/>
    </source>
</evidence>
<dbReference type="InterPro" id="IPR052017">
    <property type="entry name" value="TSUP"/>
</dbReference>
<evidence type="ECO:0000256" key="3">
    <source>
        <dbReference type="ARBA" id="ARBA00022448"/>
    </source>
</evidence>
<keyword evidence="5 8" id="KW-0812">Transmembrane</keyword>
<keyword evidence="3" id="KW-0813">Transport</keyword>
<protein>
    <recommendedName>
        <fullName evidence="8">Probable membrane transporter protein</fullName>
    </recommendedName>
</protein>
<dbReference type="Pfam" id="PF01925">
    <property type="entry name" value="TauE"/>
    <property type="match status" value="1"/>
</dbReference>
<evidence type="ECO:0000256" key="6">
    <source>
        <dbReference type="ARBA" id="ARBA00022989"/>
    </source>
</evidence>
<comment type="similarity">
    <text evidence="2 8">Belongs to the 4-toluene sulfonate uptake permease (TSUP) (TC 2.A.102) family.</text>
</comment>
<feature type="transmembrane region" description="Helical" evidence="8">
    <location>
        <begin position="71"/>
        <end position="90"/>
    </location>
</feature>
<feature type="transmembrane region" description="Helical" evidence="8">
    <location>
        <begin position="42"/>
        <end position="59"/>
    </location>
</feature>
<comment type="subcellular location">
    <subcellularLocation>
        <location evidence="1 8">Cell membrane</location>
        <topology evidence="1 8">Multi-pass membrane protein</topology>
    </subcellularLocation>
</comment>
<evidence type="ECO:0000256" key="8">
    <source>
        <dbReference type="RuleBase" id="RU363041"/>
    </source>
</evidence>
<organism evidence="9 10">
    <name type="scientific">Candidatus Muproteobacteria bacterium RIFCSPLOWO2_01_FULL_60_18</name>
    <dbReference type="NCBI Taxonomy" id="1817768"/>
    <lineage>
        <taxon>Bacteria</taxon>
        <taxon>Pseudomonadati</taxon>
        <taxon>Pseudomonadota</taxon>
        <taxon>Candidatus Muproteobacteria</taxon>
    </lineage>
</organism>
<reference evidence="9 10" key="1">
    <citation type="journal article" date="2016" name="Nat. Commun.">
        <title>Thousands of microbial genomes shed light on interconnected biogeochemical processes in an aquifer system.</title>
        <authorList>
            <person name="Anantharaman K."/>
            <person name="Brown C.T."/>
            <person name="Hug L.A."/>
            <person name="Sharon I."/>
            <person name="Castelle C.J."/>
            <person name="Probst A.J."/>
            <person name="Thomas B.C."/>
            <person name="Singh A."/>
            <person name="Wilkins M.J."/>
            <person name="Karaoz U."/>
            <person name="Brodie E.L."/>
            <person name="Williams K.H."/>
            <person name="Hubbard S.S."/>
            <person name="Banfield J.F."/>
        </authorList>
    </citation>
    <scope>NUCLEOTIDE SEQUENCE [LARGE SCALE GENOMIC DNA]</scope>
</reference>
<dbReference type="EMBL" id="MFTC01000079">
    <property type="protein sequence ID" value="OGI50045.1"/>
    <property type="molecule type" value="Genomic_DNA"/>
</dbReference>
<evidence type="ECO:0000256" key="7">
    <source>
        <dbReference type="ARBA" id="ARBA00023136"/>
    </source>
</evidence>
<keyword evidence="7 8" id="KW-0472">Membrane</keyword>
<gene>
    <name evidence="9" type="ORF">A3A87_05015</name>
</gene>
<dbReference type="AlphaFoldDB" id="A0A1F6TY35"/>
<feature type="transmembrane region" description="Helical" evidence="8">
    <location>
        <begin position="137"/>
        <end position="154"/>
    </location>
</feature>
<evidence type="ECO:0000313" key="10">
    <source>
        <dbReference type="Proteomes" id="UP000179037"/>
    </source>
</evidence>
<feature type="transmembrane region" description="Helical" evidence="8">
    <location>
        <begin position="96"/>
        <end position="116"/>
    </location>
</feature>
<feature type="transmembrane region" description="Helical" evidence="8">
    <location>
        <begin position="218"/>
        <end position="236"/>
    </location>
</feature>
<name>A0A1F6TY35_9PROT</name>
<evidence type="ECO:0000256" key="1">
    <source>
        <dbReference type="ARBA" id="ARBA00004651"/>
    </source>
</evidence>
<evidence type="ECO:0000313" key="9">
    <source>
        <dbReference type="EMBL" id="OGI50045.1"/>
    </source>
</evidence>
<feature type="transmembrane region" description="Helical" evidence="8">
    <location>
        <begin position="160"/>
        <end position="177"/>
    </location>
</feature>
<proteinExistence type="inferred from homology"/>
<sequence length="238" mass="26354">MSAIIILTLVCALTYTFEIVFGLAGTILMLPLLSFLYDAKTLVIYSVLPQILVAVIGLVRSPKKVDRQFMVGMLSFAGLGAIVGFALFYYLSASVFQVLLASAITAAGLFLVIAPHQAKFNPAGMRVMDTLAGTSQALFGISGPIAMTRLLATWRDKNTVRHYAFAFFLAMNGLRATEYVFHGTYTDEILWMMTVSGPFLAVTLWFSNQLHLHINERSFRQVVSWMILIGGLSLFYRD</sequence>
<keyword evidence="6 8" id="KW-1133">Transmembrane helix</keyword>
<dbReference type="Proteomes" id="UP000179037">
    <property type="component" value="Unassembled WGS sequence"/>
</dbReference>
<dbReference type="PANTHER" id="PTHR30269:SF37">
    <property type="entry name" value="MEMBRANE TRANSPORTER PROTEIN"/>
    <property type="match status" value="1"/>
</dbReference>
<accession>A0A1F6TY35</accession>
<dbReference type="PANTHER" id="PTHR30269">
    <property type="entry name" value="TRANSMEMBRANE PROTEIN YFCA"/>
    <property type="match status" value="1"/>
</dbReference>
<feature type="transmembrane region" description="Helical" evidence="8">
    <location>
        <begin position="7"/>
        <end position="30"/>
    </location>
</feature>
<keyword evidence="4 8" id="KW-1003">Cell membrane</keyword>
<feature type="transmembrane region" description="Helical" evidence="8">
    <location>
        <begin position="189"/>
        <end position="206"/>
    </location>
</feature>
<evidence type="ECO:0000256" key="5">
    <source>
        <dbReference type="ARBA" id="ARBA00022692"/>
    </source>
</evidence>